<sequence length="131" mass="13832">MEANEEQSIRNLIVRAALVADELPLEAYASVYSDDALVENSAGTVAGITAITEGAEGRRSAGTAGPGSHTRHFVTPLSVDIDGDHATATSYFVVLGKVAEIPTPLVFGVYDDTLARTSAGWRITNRVTRAE</sequence>
<protein>
    <submittedName>
        <fullName evidence="2">Nuclear transport factor 2 family protein</fullName>
    </submittedName>
</protein>
<dbReference type="Gene3D" id="3.10.450.50">
    <property type="match status" value="1"/>
</dbReference>
<dbReference type="SUPFAM" id="SSF54427">
    <property type="entry name" value="NTF2-like"/>
    <property type="match status" value="1"/>
</dbReference>
<name>A0ABY5MBM3_9ACTN</name>
<evidence type="ECO:0000313" key="3">
    <source>
        <dbReference type="Proteomes" id="UP001316184"/>
    </source>
</evidence>
<proteinExistence type="predicted"/>
<dbReference type="RefSeq" id="WP_232398305.1">
    <property type="nucleotide sequence ID" value="NZ_CP102173.1"/>
</dbReference>
<dbReference type="Proteomes" id="UP001316184">
    <property type="component" value="Chromosome"/>
</dbReference>
<accession>A0ABY5MBM3</accession>
<evidence type="ECO:0000259" key="1">
    <source>
        <dbReference type="Pfam" id="PF13577"/>
    </source>
</evidence>
<dbReference type="InterPro" id="IPR032710">
    <property type="entry name" value="NTF2-like_dom_sf"/>
</dbReference>
<evidence type="ECO:0000313" key="2">
    <source>
        <dbReference type="EMBL" id="UUP14478.1"/>
    </source>
</evidence>
<organism evidence="2 3">
    <name type="scientific">Aeromicrobium wangtongii</name>
    <dbReference type="NCBI Taxonomy" id="2969247"/>
    <lineage>
        <taxon>Bacteria</taxon>
        <taxon>Bacillati</taxon>
        <taxon>Actinomycetota</taxon>
        <taxon>Actinomycetes</taxon>
        <taxon>Propionibacteriales</taxon>
        <taxon>Nocardioidaceae</taxon>
        <taxon>Aeromicrobium</taxon>
    </lineage>
</organism>
<dbReference type="InterPro" id="IPR037401">
    <property type="entry name" value="SnoaL-like"/>
</dbReference>
<gene>
    <name evidence="2" type="ORF">NQV15_03970</name>
</gene>
<feature type="domain" description="SnoaL-like" evidence="1">
    <location>
        <begin position="2"/>
        <end position="126"/>
    </location>
</feature>
<reference evidence="2 3" key="1">
    <citation type="submission" date="2022-08" db="EMBL/GenBank/DDBJ databases">
        <title>novel species in genus Aeromicrobium.</title>
        <authorList>
            <person name="Ye L."/>
        </authorList>
    </citation>
    <scope>NUCLEOTIDE SEQUENCE [LARGE SCALE GENOMIC DNA]</scope>
    <source>
        <strain evidence="3">zg-Y1379</strain>
    </source>
</reference>
<dbReference type="Pfam" id="PF13577">
    <property type="entry name" value="SnoaL_4"/>
    <property type="match status" value="1"/>
</dbReference>
<keyword evidence="3" id="KW-1185">Reference proteome</keyword>
<dbReference type="EMBL" id="CP102173">
    <property type="protein sequence ID" value="UUP14478.1"/>
    <property type="molecule type" value="Genomic_DNA"/>
</dbReference>